<evidence type="ECO:0000313" key="1">
    <source>
        <dbReference type="EMBL" id="PNP76540.1"/>
    </source>
</evidence>
<organism evidence="1 2">
    <name type="scientific">Gibberella nygamai</name>
    <name type="common">Bean root rot disease fungus</name>
    <name type="synonym">Fusarium nygamai</name>
    <dbReference type="NCBI Taxonomy" id="42673"/>
    <lineage>
        <taxon>Eukaryota</taxon>
        <taxon>Fungi</taxon>
        <taxon>Dikarya</taxon>
        <taxon>Ascomycota</taxon>
        <taxon>Pezizomycotina</taxon>
        <taxon>Sordariomycetes</taxon>
        <taxon>Hypocreomycetidae</taxon>
        <taxon>Hypocreales</taxon>
        <taxon>Nectriaceae</taxon>
        <taxon>Fusarium</taxon>
        <taxon>Fusarium fujikuroi species complex</taxon>
    </lineage>
</organism>
<comment type="caution">
    <text evidence="1">The sequence shown here is derived from an EMBL/GenBank/DDBJ whole genome shotgun (WGS) entry which is preliminary data.</text>
</comment>
<dbReference type="Proteomes" id="UP000236664">
    <property type="component" value="Unassembled WGS sequence"/>
</dbReference>
<dbReference type="EMBL" id="MTQA01000141">
    <property type="protein sequence ID" value="PNP76540.1"/>
    <property type="molecule type" value="Genomic_DNA"/>
</dbReference>
<accession>A0A2K0W2N8</accession>
<keyword evidence="2" id="KW-1185">Reference proteome</keyword>
<reference evidence="1 2" key="1">
    <citation type="submission" date="2017-06" db="EMBL/GenBank/DDBJ databases">
        <title>Genome of Fusarium nygamai isolate CS10214.</title>
        <authorList>
            <person name="Gardiner D.M."/>
            <person name="Obanor F."/>
            <person name="Kazan K."/>
        </authorList>
    </citation>
    <scope>NUCLEOTIDE SEQUENCE [LARGE SCALE GENOMIC DNA]</scope>
    <source>
        <strain evidence="1 2">CS10214</strain>
    </source>
</reference>
<protein>
    <submittedName>
        <fullName evidence="1">Uncharacterized protein</fullName>
    </submittedName>
</protein>
<dbReference type="AlphaFoldDB" id="A0A2K0W2N8"/>
<evidence type="ECO:0000313" key="2">
    <source>
        <dbReference type="Proteomes" id="UP000236664"/>
    </source>
</evidence>
<dbReference type="OrthoDB" id="5085581at2759"/>
<sequence length="142" mass="16191">MGNYRRMLDSMSEHQYATAVTGQELLHSFLENKTLREEEDHRRQTQKAKSMDALGADLAKAKEDLLTTYSQGSELRPKTSDEEWSEYLATKCNVPVEDLKQSKQLSSIESAALANSDPYSRVHRKNASNFEIRVLLKLAEIQ</sequence>
<gene>
    <name evidence="1" type="ORF">FNYG_09959</name>
</gene>
<proteinExistence type="predicted"/>
<name>A0A2K0W2N8_GIBNY</name>